<dbReference type="Proteomes" id="UP000095541">
    <property type="component" value="Unassembled WGS sequence"/>
</dbReference>
<evidence type="ECO:0000313" key="6">
    <source>
        <dbReference type="EMBL" id="CUP95058.1"/>
    </source>
</evidence>
<accession>A0A174SH70</accession>
<name>A0A174SH70_BACT4</name>
<evidence type="ECO:0000313" key="7">
    <source>
        <dbReference type="Proteomes" id="UP000095541"/>
    </source>
</evidence>
<dbReference type="EC" id="4.2.1.46" evidence="6"/>
<dbReference type="GO" id="GO:0008460">
    <property type="term" value="F:dTDP-glucose 4,6-dehydratase activity"/>
    <property type="evidence" value="ECO:0007669"/>
    <property type="project" value="UniProtKB-EC"/>
</dbReference>
<protein>
    <submittedName>
        <fullName evidence="6">Nucleotide-sugar dehydratase</fullName>
        <ecNumber evidence="6">4.2.1.46</ecNumber>
    </submittedName>
</protein>
<reference evidence="6 7" key="1">
    <citation type="submission" date="2015-09" db="EMBL/GenBank/DDBJ databases">
        <authorList>
            <consortium name="Pathogen Informatics"/>
        </authorList>
    </citation>
    <scope>NUCLEOTIDE SEQUENCE [LARGE SCALE GENOMIC DNA]</scope>
    <source>
        <strain evidence="6 7">2789STDY5834945</strain>
    </source>
</reference>
<dbReference type="PANTHER" id="PTHR43078:SF7">
    <property type="entry name" value="UDP-GLUCURONATE DECARBOXYLASE"/>
    <property type="match status" value="1"/>
</dbReference>
<evidence type="ECO:0000256" key="2">
    <source>
        <dbReference type="ARBA" id="ARBA00022793"/>
    </source>
</evidence>
<evidence type="ECO:0000256" key="1">
    <source>
        <dbReference type="ARBA" id="ARBA00001911"/>
    </source>
</evidence>
<dbReference type="SUPFAM" id="SSF51735">
    <property type="entry name" value="NAD(P)-binding Rossmann-fold domains"/>
    <property type="match status" value="1"/>
</dbReference>
<keyword evidence="3" id="KW-0520">NAD</keyword>
<dbReference type="InterPro" id="IPR001509">
    <property type="entry name" value="Epimerase_deHydtase"/>
</dbReference>
<dbReference type="GO" id="GO:0042732">
    <property type="term" value="P:D-xylose metabolic process"/>
    <property type="evidence" value="ECO:0007669"/>
    <property type="project" value="InterPro"/>
</dbReference>
<comment type="cofactor">
    <cofactor evidence="1">
        <name>NAD(+)</name>
        <dbReference type="ChEBI" id="CHEBI:57540"/>
    </cofactor>
</comment>
<dbReference type="InterPro" id="IPR036291">
    <property type="entry name" value="NAD(P)-bd_dom_sf"/>
</dbReference>
<dbReference type="EMBL" id="CZBI01000003">
    <property type="protein sequence ID" value="CUP95058.1"/>
    <property type="molecule type" value="Genomic_DNA"/>
</dbReference>
<dbReference type="AlphaFoldDB" id="A0A174SH70"/>
<dbReference type="Gene3D" id="3.40.50.720">
    <property type="entry name" value="NAD(P)-binding Rossmann-like Domain"/>
    <property type="match status" value="1"/>
</dbReference>
<dbReference type="GO" id="GO:0048040">
    <property type="term" value="F:UDP-glucuronate decarboxylase activity"/>
    <property type="evidence" value="ECO:0007669"/>
    <property type="project" value="TreeGrafter"/>
</dbReference>
<dbReference type="InterPro" id="IPR044516">
    <property type="entry name" value="UXS-like"/>
</dbReference>
<gene>
    <name evidence="6" type="primary">rffG_2</name>
    <name evidence="6" type="ORF">ERS852557_02210</name>
</gene>
<evidence type="ECO:0000256" key="3">
    <source>
        <dbReference type="ARBA" id="ARBA00023027"/>
    </source>
</evidence>
<sequence length="337" mass="38232">MMTYYDDIKRVRELDLPWETLNEANILIVGASGLIGRALVDTLMQLPDKTFHLYAGVRDLAYAHSCFLKYKNADSLTLIQCDVTIPISYDIDFHYIIHAGSYAGPDAFLNDPVGVMKANIWGVDNLFSYGIQHHLKRFLYVSSAEVYGEGDGTPFCEEDSSYLNWTSLRACYPIAKRTAETLCISYASQYQIETLIIRPCHIYGPLFTSKDDRVYAQLIRNAMANEDIVLKSSGEQLRSWCYVVDCVFALLYVLLKGETKNVYNIADTRSNARIYEFAEMVALKSGRKVVFEIPDSAVDNHSVISQAIFSTDKINEIGWSPRWRLEEGISHTLNTVF</sequence>
<keyword evidence="4 6" id="KW-0456">Lyase</keyword>
<dbReference type="Pfam" id="PF01370">
    <property type="entry name" value="Epimerase"/>
    <property type="match status" value="1"/>
</dbReference>
<organism evidence="6 7">
    <name type="scientific">Bacteroides thetaiotaomicron</name>
    <dbReference type="NCBI Taxonomy" id="818"/>
    <lineage>
        <taxon>Bacteria</taxon>
        <taxon>Pseudomonadati</taxon>
        <taxon>Bacteroidota</taxon>
        <taxon>Bacteroidia</taxon>
        <taxon>Bacteroidales</taxon>
        <taxon>Bacteroidaceae</taxon>
        <taxon>Bacteroides</taxon>
    </lineage>
</organism>
<dbReference type="RefSeq" id="WP_081030456.1">
    <property type="nucleotide sequence ID" value="NZ_CZBI01000003.1"/>
</dbReference>
<dbReference type="GO" id="GO:0005737">
    <property type="term" value="C:cytoplasm"/>
    <property type="evidence" value="ECO:0007669"/>
    <property type="project" value="TreeGrafter"/>
</dbReference>
<feature type="domain" description="NAD-dependent epimerase/dehydratase" evidence="5">
    <location>
        <begin position="26"/>
        <end position="266"/>
    </location>
</feature>
<dbReference type="PANTHER" id="PTHR43078">
    <property type="entry name" value="UDP-GLUCURONIC ACID DECARBOXYLASE-RELATED"/>
    <property type="match status" value="1"/>
</dbReference>
<evidence type="ECO:0000256" key="4">
    <source>
        <dbReference type="ARBA" id="ARBA00023239"/>
    </source>
</evidence>
<evidence type="ECO:0000259" key="5">
    <source>
        <dbReference type="Pfam" id="PF01370"/>
    </source>
</evidence>
<keyword evidence="2" id="KW-0210">Decarboxylase</keyword>
<dbReference type="GO" id="GO:0070403">
    <property type="term" value="F:NAD+ binding"/>
    <property type="evidence" value="ECO:0007669"/>
    <property type="project" value="InterPro"/>
</dbReference>
<proteinExistence type="predicted"/>